<evidence type="ECO:0000256" key="1">
    <source>
        <dbReference type="ARBA" id="ARBA00022801"/>
    </source>
</evidence>
<dbReference type="InterPro" id="IPR000073">
    <property type="entry name" value="AB_hydrolase_1"/>
</dbReference>
<evidence type="ECO:0000259" key="2">
    <source>
        <dbReference type="Pfam" id="PF00561"/>
    </source>
</evidence>
<reference evidence="3 4" key="1">
    <citation type="submission" date="2020-08" db="EMBL/GenBank/DDBJ databases">
        <title>Genomic Encyclopedia of Type Strains, Phase IV (KMG-IV): sequencing the most valuable type-strain genomes for metagenomic binning, comparative biology and taxonomic classification.</title>
        <authorList>
            <person name="Goeker M."/>
        </authorList>
    </citation>
    <scope>NUCLEOTIDE SEQUENCE [LARGE SCALE GENOMIC DNA]</scope>
    <source>
        <strain evidence="3 4">DSM 101730</strain>
    </source>
</reference>
<dbReference type="PANTHER" id="PTHR43798">
    <property type="entry name" value="MONOACYLGLYCEROL LIPASE"/>
    <property type="match status" value="1"/>
</dbReference>
<dbReference type="InterPro" id="IPR050266">
    <property type="entry name" value="AB_hydrolase_sf"/>
</dbReference>
<dbReference type="RefSeq" id="WP_184146312.1">
    <property type="nucleotide sequence ID" value="NZ_JACHFM010000001.1"/>
</dbReference>
<dbReference type="PANTHER" id="PTHR43798:SF31">
    <property type="entry name" value="AB HYDROLASE SUPERFAMILY PROTEIN YCLE"/>
    <property type="match status" value="1"/>
</dbReference>
<accession>A0A840SHT9</accession>
<dbReference type="GO" id="GO:0016020">
    <property type="term" value="C:membrane"/>
    <property type="evidence" value="ECO:0007669"/>
    <property type="project" value="TreeGrafter"/>
</dbReference>
<keyword evidence="1 3" id="KW-0378">Hydrolase</keyword>
<dbReference type="NCBIfam" id="TIGR02427">
    <property type="entry name" value="protocat_pcaD"/>
    <property type="match status" value="1"/>
</dbReference>
<protein>
    <submittedName>
        <fullName evidence="3">3-oxoadipate enol-lactonase</fullName>
        <ecNumber evidence="3">3.1.1.24</ecNumber>
    </submittedName>
</protein>
<dbReference type="GO" id="GO:0047570">
    <property type="term" value="F:3-oxoadipate enol-lactonase activity"/>
    <property type="evidence" value="ECO:0007669"/>
    <property type="project" value="UniProtKB-EC"/>
</dbReference>
<dbReference type="InterPro" id="IPR026968">
    <property type="entry name" value="PcaD/CatD"/>
</dbReference>
<dbReference type="Gene3D" id="3.40.50.1820">
    <property type="entry name" value="alpha/beta hydrolase"/>
    <property type="match status" value="1"/>
</dbReference>
<dbReference type="EMBL" id="JACHFM010000001">
    <property type="protein sequence ID" value="MBB5220320.1"/>
    <property type="molecule type" value="Genomic_DNA"/>
</dbReference>
<evidence type="ECO:0000313" key="4">
    <source>
        <dbReference type="Proteomes" id="UP000549457"/>
    </source>
</evidence>
<proteinExistence type="predicted"/>
<dbReference type="GO" id="GO:0042952">
    <property type="term" value="P:beta-ketoadipate pathway"/>
    <property type="evidence" value="ECO:0007669"/>
    <property type="project" value="InterPro"/>
</dbReference>
<dbReference type="Pfam" id="PF00561">
    <property type="entry name" value="Abhydrolase_1"/>
    <property type="match status" value="1"/>
</dbReference>
<keyword evidence="4" id="KW-1185">Reference proteome</keyword>
<dbReference type="SUPFAM" id="SSF53474">
    <property type="entry name" value="alpha/beta-Hydrolases"/>
    <property type="match status" value="1"/>
</dbReference>
<dbReference type="PRINTS" id="PR00111">
    <property type="entry name" value="ABHYDROLASE"/>
</dbReference>
<dbReference type="Proteomes" id="UP000549457">
    <property type="component" value="Unassembled WGS sequence"/>
</dbReference>
<organism evidence="3 4">
    <name type="scientific">Amaricoccus macauensis</name>
    <dbReference type="NCBI Taxonomy" id="57001"/>
    <lineage>
        <taxon>Bacteria</taxon>
        <taxon>Pseudomonadati</taxon>
        <taxon>Pseudomonadota</taxon>
        <taxon>Alphaproteobacteria</taxon>
        <taxon>Rhodobacterales</taxon>
        <taxon>Paracoccaceae</taxon>
        <taxon>Amaricoccus</taxon>
    </lineage>
</organism>
<dbReference type="InterPro" id="IPR029058">
    <property type="entry name" value="AB_hydrolase_fold"/>
</dbReference>
<comment type="caution">
    <text evidence="3">The sequence shown here is derived from an EMBL/GenBank/DDBJ whole genome shotgun (WGS) entry which is preliminary data.</text>
</comment>
<dbReference type="AlphaFoldDB" id="A0A840SHT9"/>
<name>A0A840SHT9_9RHOB</name>
<sequence>MHMREINGVRLHHVVTGDPDGLPLVFANSLGTDFRIWDKVIAGLPAGLKILRYDMRGHGLSDAPEGDYPMADLVADVAGLMDALGFRDAVFVGLSIGGIVAQGLAVERPDLVRAVVLSNTAAKLGTEQTWGERIALVRAQGIDAIGDNVMKLWFSKAFHDERADELVGWRHMLTRTPVAGYVGCCAAIAHTDLRDSTRTIRQPVLAIGGDADGSTPPDLVRETAESIPGARFELIRGAGHIPCVERPEAVAALLTTFLKENGLG</sequence>
<feature type="domain" description="AB hydrolase-1" evidence="2">
    <location>
        <begin position="23"/>
        <end position="247"/>
    </location>
</feature>
<dbReference type="EC" id="3.1.1.24" evidence="3"/>
<evidence type="ECO:0000313" key="3">
    <source>
        <dbReference type="EMBL" id="MBB5220320.1"/>
    </source>
</evidence>
<gene>
    <name evidence="3" type="ORF">HNP73_000241</name>
</gene>